<proteinExistence type="predicted"/>
<evidence type="ECO:0000313" key="1">
    <source>
        <dbReference type="EMBL" id="MER9287278.1"/>
    </source>
</evidence>
<sequence length="61" mass="6640">MSMFENFGRLGVTIRQAHARNKSIRALNSLPAHVQKDIGWPASPPNDPQATLASLLLGSTR</sequence>
<name>A0ACC6T5P7_9HYPH</name>
<keyword evidence="2" id="KW-1185">Reference proteome</keyword>
<organism evidence="1 2">
    <name type="scientific">Mesorhizobium australicum</name>
    <dbReference type="NCBI Taxonomy" id="536018"/>
    <lineage>
        <taxon>Bacteria</taxon>
        <taxon>Pseudomonadati</taxon>
        <taxon>Pseudomonadota</taxon>
        <taxon>Alphaproteobacteria</taxon>
        <taxon>Hyphomicrobiales</taxon>
        <taxon>Phyllobacteriaceae</taxon>
        <taxon>Mesorhizobium</taxon>
    </lineage>
</organism>
<dbReference type="EMBL" id="JAMYRI010000019">
    <property type="protein sequence ID" value="MER9287278.1"/>
    <property type="molecule type" value="Genomic_DNA"/>
</dbReference>
<dbReference type="Proteomes" id="UP001480082">
    <property type="component" value="Unassembled WGS sequence"/>
</dbReference>
<accession>A0ACC6T5P7</accession>
<comment type="caution">
    <text evidence="1">The sequence shown here is derived from an EMBL/GenBank/DDBJ whole genome shotgun (WGS) entry which is preliminary data.</text>
</comment>
<reference evidence="1 2" key="1">
    <citation type="journal article" date="2024" name="Proc. Natl. Acad. Sci. U.S.A.">
        <title>The evolutionary genomics of adaptation to stress in wild rhizobium bacteria.</title>
        <authorList>
            <person name="Kehlet-Delgado H."/>
            <person name="Montoya A.P."/>
            <person name="Jensen K.T."/>
            <person name="Wendlandt C.E."/>
            <person name="Dexheimer C."/>
            <person name="Roberts M."/>
            <person name="Torres Martinez L."/>
            <person name="Friesen M.L."/>
            <person name="Griffitts J.S."/>
            <person name="Porter S.S."/>
        </authorList>
    </citation>
    <scope>NUCLEOTIDE SEQUENCE [LARGE SCALE GENOMIC DNA]</scope>
    <source>
        <strain evidence="1 2">M0468</strain>
    </source>
</reference>
<protein>
    <submittedName>
        <fullName evidence="1">Uncharacterized protein</fullName>
    </submittedName>
</protein>
<gene>
    <name evidence="1" type="ORF">NKI81_25585</name>
</gene>
<evidence type="ECO:0000313" key="2">
    <source>
        <dbReference type="Proteomes" id="UP001480082"/>
    </source>
</evidence>